<dbReference type="Proteomes" id="UP001227268">
    <property type="component" value="Unassembled WGS sequence"/>
</dbReference>
<comment type="caution">
    <text evidence="1">The sequence shown here is derived from an EMBL/GenBank/DDBJ whole genome shotgun (WGS) entry which is preliminary data.</text>
</comment>
<name>A0ACC2W727_9TREE</name>
<evidence type="ECO:0000313" key="1">
    <source>
        <dbReference type="EMBL" id="KAJ9107278.1"/>
    </source>
</evidence>
<sequence>MIASPQAGKGGVVVGIDHLPGLTDLSRRNLKNDGIELSKGSGIEIVTGDGRKGWPSQAPYDAIHVGAAAPTLPQALVDQRDTADPGIIVVQLNTPGRMFIPVGTREQAIWRVDKDKDGNVTKDELFGVRWAG</sequence>
<accession>A0ACC2W727</accession>
<dbReference type="EMBL" id="JASBWT010000002">
    <property type="protein sequence ID" value="KAJ9107278.1"/>
    <property type="molecule type" value="Genomic_DNA"/>
</dbReference>
<protein>
    <submittedName>
        <fullName evidence="1">Uncharacterized protein</fullName>
    </submittedName>
</protein>
<proteinExistence type="predicted"/>
<keyword evidence="2" id="KW-1185">Reference proteome</keyword>
<organism evidence="1 2">
    <name type="scientific">Naganishia friedmannii</name>
    <dbReference type="NCBI Taxonomy" id="89922"/>
    <lineage>
        <taxon>Eukaryota</taxon>
        <taxon>Fungi</taxon>
        <taxon>Dikarya</taxon>
        <taxon>Basidiomycota</taxon>
        <taxon>Agaricomycotina</taxon>
        <taxon>Tremellomycetes</taxon>
        <taxon>Filobasidiales</taxon>
        <taxon>Filobasidiaceae</taxon>
        <taxon>Naganishia</taxon>
    </lineage>
</organism>
<gene>
    <name evidence="1" type="ORF">QFC21_000725</name>
</gene>
<reference evidence="1" key="1">
    <citation type="submission" date="2023-04" db="EMBL/GenBank/DDBJ databases">
        <title>Draft Genome sequencing of Naganishia species isolated from polar environments using Oxford Nanopore Technology.</title>
        <authorList>
            <person name="Leo P."/>
            <person name="Venkateswaran K."/>
        </authorList>
    </citation>
    <scope>NUCLEOTIDE SEQUENCE</scope>
    <source>
        <strain evidence="1">MNA-CCFEE 5423</strain>
    </source>
</reference>
<evidence type="ECO:0000313" key="2">
    <source>
        <dbReference type="Proteomes" id="UP001227268"/>
    </source>
</evidence>